<comment type="caution">
    <text evidence="2">The sequence shown here is derived from an EMBL/GenBank/DDBJ whole genome shotgun (WGS) entry which is preliminary data.</text>
</comment>
<sequence length="101" mass="11701">MLPRRRFQISFLVLLGSLLCSMNAYALRCGTNLVREGDLKFKVLQSCGEPISRETIGYIDRQQIGNRVRVMNIEEWIYKVSGNYQSLEFEGNELVKITLIR</sequence>
<reference evidence="2 3" key="1">
    <citation type="submission" date="2018-11" db="EMBL/GenBank/DDBJ databases">
        <authorList>
            <person name="Jang G.I."/>
            <person name="Hwang C.Y."/>
        </authorList>
    </citation>
    <scope>NUCLEOTIDE SEQUENCE [LARGE SCALE GENOMIC DNA]</scope>
    <source>
        <strain evidence="2 3">SSM26</strain>
    </source>
</reference>
<dbReference type="Pfam" id="PF11006">
    <property type="entry name" value="DUF2845"/>
    <property type="match status" value="1"/>
</dbReference>
<feature type="signal peptide" evidence="1">
    <location>
        <begin position="1"/>
        <end position="26"/>
    </location>
</feature>
<evidence type="ECO:0000313" key="2">
    <source>
        <dbReference type="EMBL" id="ROZ80642.1"/>
    </source>
</evidence>
<name>A0ABX9XCV3_9PSED</name>
<keyword evidence="3" id="KW-1185">Reference proteome</keyword>
<evidence type="ECO:0000313" key="3">
    <source>
        <dbReference type="Proteomes" id="UP000275199"/>
    </source>
</evidence>
<dbReference type="Proteomes" id="UP000275199">
    <property type="component" value="Unassembled WGS sequence"/>
</dbReference>
<gene>
    <name evidence="2" type="ORF">EF096_19180</name>
</gene>
<dbReference type="InterPro" id="IPR021268">
    <property type="entry name" value="DUF2845"/>
</dbReference>
<dbReference type="EMBL" id="RKKU01000040">
    <property type="protein sequence ID" value="ROZ80642.1"/>
    <property type="molecule type" value="Genomic_DNA"/>
</dbReference>
<organism evidence="2 3">
    <name type="scientific">Pseudomonas neustonica</name>
    <dbReference type="NCBI Taxonomy" id="2487346"/>
    <lineage>
        <taxon>Bacteria</taxon>
        <taxon>Pseudomonadati</taxon>
        <taxon>Pseudomonadota</taxon>
        <taxon>Gammaproteobacteria</taxon>
        <taxon>Pseudomonadales</taxon>
        <taxon>Pseudomonadaceae</taxon>
        <taxon>Pseudomonas</taxon>
    </lineage>
</organism>
<dbReference type="RefSeq" id="WP_123891343.1">
    <property type="nucleotide sequence ID" value="NZ_RKKU01000040.1"/>
</dbReference>
<evidence type="ECO:0000256" key="1">
    <source>
        <dbReference type="SAM" id="SignalP"/>
    </source>
</evidence>
<protein>
    <submittedName>
        <fullName evidence="2">DUF2845 domain-containing protein</fullName>
    </submittedName>
</protein>
<keyword evidence="1" id="KW-0732">Signal</keyword>
<proteinExistence type="predicted"/>
<feature type="chain" id="PRO_5045227180" evidence="1">
    <location>
        <begin position="27"/>
        <end position="101"/>
    </location>
</feature>
<accession>A0ABX9XCV3</accession>